<keyword evidence="1" id="KW-0175">Coiled coil</keyword>
<evidence type="ECO:0000313" key="3">
    <source>
        <dbReference type="EMBL" id="RGT96142.1"/>
    </source>
</evidence>
<keyword evidence="2" id="KW-0732">Signal</keyword>
<dbReference type="Proteomes" id="UP000283833">
    <property type="component" value="Unassembled WGS sequence"/>
</dbReference>
<reference evidence="3 4" key="1">
    <citation type="submission" date="2018-08" db="EMBL/GenBank/DDBJ databases">
        <title>A genome reference for cultivated species of the human gut microbiota.</title>
        <authorList>
            <person name="Zou Y."/>
            <person name="Xue W."/>
            <person name="Luo G."/>
        </authorList>
    </citation>
    <scope>NUCLEOTIDE SEQUENCE [LARGE SCALE GENOMIC DNA]</scope>
    <source>
        <strain evidence="3 4">AF18-14</strain>
    </source>
</reference>
<dbReference type="EMBL" id="QRXI01000005">
    <property type="protein sequence ID" value="RGT96142.1"/>
    <property type="molecule type" value="Genomic_DNA"/>
</dbReference>
<feature type="chain" id="PRO_5018984719" evidence="2">
    <location>
        <begin position="21"/>
        <end position="852"/>
    </location>
</feature>
<feature type="signal peptide" evidence="2">
    <location>
        <begin position="1"/>
        <end position="20"/>
    </location>
</feature>
<protein>
    <submittedName>
        <fullName evidence="3">Uncharacterized protein</fullName>
    </submittedName>
</protein>
<organism evidence="3 4">
    <name type="scientific">Phocaeicola vulgatus</name>
    <name type="common">Bacteroides vulgatus</name>
    <dbReference type="NCBI Taxonomy" id="821"/>
    <lineage>
        <taxon>Bacteria</taxon>
        <taxon>Pseudomonadati</taxon>
        <taxon>Bacteroidota</taxon>
        <taxon>Bacteroidia</taxon>
        <taxon>Bacteroidales</taxon>
        <taxon>Bacteroidaceae</taxon>
        <taxon>Phocaeicola</taxon>
    </lineage>
</organism>
<accession>A0A412QY57</accession>
<proteinExistence type="predicted"/>
<sequence length="852" mass="96041">MKRYLIIQLLFLCAIVPAMAQYYSVNYDTRTVAEMSAAFGTEAATEAYYAQQIAKIREHYQAAEVAAAGIFSSKFLDRRALTNLGLWTSATENYYYRRIYNMVSAKIMPKIWTVAGMMLKSPHNALYWGSYLYKICDEVKTLCYQFESIVTNSTLSFKDIVFLEINQELAAILKLSELGNVDWDVLLESFSNIGTNFTKENLKQDIDNLYAMGVSLASAGAGNAVSSILGNSSFNGTIMDKTSSVIEIAENVYDLYGNLSKNAGNTLLQFIGGEEGIANLFSLSNYNTTAWITDYANEAFGQYYTQRWYIYRVDAGSIKLCDYYPPEDNNSIINGEHWYRISTTDENFYPSSAQREAALQNSENHAGYSRSQIANLNKANDGYTYSISYYMLAYKINSSKNGLYAKAYAYEIHATKSWNRKEVAYEDIFDSYTMDLNTFKAGMNARLSELNDNEEGYTYYLGSDPKKYYQTTNAQKISGCETATISVTCHGGAKLGEGSTQYKCSDCGSSVNNHTKQCSMATSVSEGSINISEIDSKITELKRNIVSVQSEITALEAENAELLKKIQTASVEDAAIYRQSYNANKDRISNLKAEMSSYETELSQYEQAKQEAIDGENTVTDDYYRIPAIMQDCKTAYNLSWNGSGAWEGNTFVRTASMPNINGTITFKATISIARKPKYFLWIKIHRAIVQISWTLTTEYSDTQVVEVVNLDPSKSDAEKANEVNSKLSEVAREFPDCTPSVEYAKSSPIETDDTGDTYHLLWSSDRLEIARQIDTRLTNIYADLVSLEKMMHYKHSIIDMLKSVVPYINDDSGRRLTLIEQCRKRWLRQAASSAHSDTYNGKYDENENDQE</sequence>
<comment type="caution">
    <text evidence="3">The sequence shown here is derived from an EMBL/GenBank/DDBJ whole genome shotgun (WGS) entry which is preliminary data.</text>
</comment>
<gene>
    <name evidence="3" type="ORF">DWX04_05370</name>
</gene>
<dbReference type="RefSeq" id="WP_117852445.1">
    <property type="nucleotide sequence ID" value="NZ_JAKKWV010000002.1"/>
</dbReference>
<name>A0A412QY57_PHOVU</name>
<evidence type="ECO:0000256" key="1">
    <source>
        <dbReference type="SAM" id="Coils"/>
    </source>
</evidence>
<evidence type="ECO:0000313" key="4">
    <source>
        <dbReference type="Proteomes" id="UP000283833"/>
    </source>
</evidence>
<dbReference type="AlphaFoldDB" id="A0A412QY57"/>
<evidence type="ECO:0000256" key="2">
    <source>
        <dbReference type="SAM" id="SignalP"/>
    </source>
</evidence>
<feature type="coiled-coil region" evidence="1">
    <location>
        <begin position="531"/>
        <end position="615"/>
    </location>
</feature>